<evidence type="ECO:0000256" key="9">
    <source>
        <dbReference type="SAM" id="MobiDB-lite"/>
    </source>
</evidence>
<feature type="domain" description="SRP54-type proteins GTP-binding" evidence="10">
    <location>
        <begin position="266"/>
        <end position="279"/>
    </location>
</feature>
<protein>
    <recommendedName>
        <fullName evidence="8">signal-recognition-particle GTPase</fullName>
        <ecNumber evidence="8">3.6.5.4</ecNumber>
    </recommendedName>
</protein>
<evidence type="ECO:0000256" key="8">
    <source>
        <dbReference type="ARBA" id="ARBA00035672"/>
    </source>
</evidence>
<keyword evidence="2" id="KW-0547">Nucleotide-binding</keyword>
<dbReference type="SUPFAM" id="SSF47446">
    <property type="entry name" value="Signal peptide-binding domain"/>
    <property type="match status" value="1"/>
</dbReference>
<keyword evidence="6" id="KW-0733">Signal recognition particle</keyword>
<dbReference type="SMART" id="SM00382">
    <property type="entry name" value="AAA"/>
    <property type="match status" value="1"/>
</dbReference>
<accession>A0A6J6HIP3</accession>
<keyword evidence="4" id="KW-0694">RNA-binding</keyword>
<dbReference type="InterPro" id="IPR013822">
    <property type="entry name" value="Signal_recog_particl_SRP54_hlx"/>
</dbReference>
<evidence type="ECO:0000256" key="4">
    <source>
        <dbReference type="ARBA" id="ARBA00022884"/>
    </source>
</evidence>
<dbReference type="Gene3D" id="3.40.50.300">
    <property type="entry name" value="P-loop containing nucleotide triphosphate hydrolases"/>
    <property type="match status" value="1"/>
</dbReference>
<dbReference type="Gene3D" id="1.20.120.140">
    <property type="entry name" value="Signal recognition particle SRP54, nucleotide-binding domain"/>
    <property type="match status" value="1"/>
</dbReference>
<evidence type="ECO:0000256" key="5">
    <source>
        <dbReference type="ARBA" id="ARBA00023134"/>
    </source>
</evidence>
<evidence type="ECO:0000256" key="7">
    <source>
        <dbReference type="ARBA" id="ARBA00023274"/>
    </source>
</evidence>
<name>A0A6J6HIP3_9ZZZZ</name>
<evidence type="ECO:0000256" key="2">
    <source>
        <dbReference type="ARBA" id="ARBA00022741"/>
    </source>
</evidence>
<dbReference type="Pfam" id="PF00448">
    <property type="entry name" value="SRP54"/>
    <property type="match status" value="1"/>
</dbReference>
<feature type="compositionally biased region" description="Low complexity" evidence="9">
    <location>
        <begin position="482"/>
        <end position="492"/>
    </location>
</feature>
<dbReference type="InterPro" id="IPR004125">
    <property type="entry name" value="Signal_recog_particle_SRP54_M"/>
</dbReference>
<keyword evidence="3" id="KW-0378">Hydrolase</keyword>
<dbReference type="GO" id="GO:0006614">
    <property type="term" value="P:SRP-dependent cotranslational protein targeting to membrane"/>
    <property type="evidence" value="ECO:0007669"/>
    <property type="project" value="InterPro"/>
</dbReference>
<evidence type="ECO:0000256" key="3">
    <source>
        <dbReference type="ARBA" id="ARBA00022801"/>
    </source>
</evidence>
<dbReference type="EC" id="3.6.5.4" evidence="8"/>
<sequence length="501" mass="54126">MFETLSDRFESVIGRLRSKGKLTEADVDDALREIRVALLEADVNVTVVKNFIGRVRERALGEELSKALNPGQQIVKIVNDELTATLGGETIRITYNSKPPTVVLMAGLQGSGKTTNSAKLARWFKSQGRHPLLVGADLQRPAAVEQLRTLGRQIEVPVFSADTDPVQVAAAGIAEARKTGRDVVIVDTAGRLAIDAELMDEVRRISEAVNPNYTFLVIDAMTGQDAVTTAESFHAALELDGVILTKLDGDARGGAALSVKEVVGRPIAFTSTGEKLRDFDLFHPDRLAGRILGMGDMLTLIEKAEEVFEKDEAEAAAARMFEGQFTFEDFLDQMQQLKKMGPLSGVLGMMPGIPKEVKNAQIDDREIDRVEAIIRSMTPAERIDPDLIDQSRRVRIARGSGSDPARVGELVKQFKEMSKMMKRMGGMGSKRISKSRRKAAKGKSKGPGGRTTGGGRTAPNTKAPLRLPNLDPTSFGMPGSRPDSGLPGLPDLGSGGGFPVR</sequence>
<dbReference type="SMART" id="SM00962">
    <property type="entry name" value="SRP54"/>
    <property type="match status" value="1"/>
</dbReference>
<dbReference type="InterPro" id="IPR027417">
    <property type="entry name" value="P-loop_NTPase"/>
</dbReference>
<dbReference type="AlphaFoldDB" id="A0A6J6HIP3"/>
<dbReference type="PANTHER" id="PTHR11564">
    <property type="entry name" value="SIGNAL RECOGNITION PARTICLE 54K PROTEIN SRP54"/>
    <property type="match status" value="1"/>
</dbReference>
<dbReference type="CDD" id="cd18539">
    <property type="entry name" value="SRP_G"/>
    <property type="match status" value="1"/>
</dbReference>
<dbReference type="GO" id="GO:0005525">
    <property type="term" value="F:GTP binding"/>
    <property type="evidence" value="ECO:0007669"/>
    <property type="project" value="UniProtKB-KW"/>
</dbReference>
<dbReference type="InterPro" id="IPR022941">
    <property type="entry name" value="SRP54"/>
</dbReference>
<gene>
    <name evidence="11" type="ORF">UFOPK1835_01254</name>
</gene>
<dbReference type="GO" id="GO:0003924">
    <property type="term" value="F:GTPase activity"/>
    <property type="evidence" value="ECO:0007669"/>
    <property type="project" value="InterPro"/>
</dbReference>
<dbReference type="InterPro" id="IPR000897">
    <property type="entry name" value="SRP54_GTPase_dom"/>
</dbReference>
<evidence type="ECO:0000256" key="6">
    <source>
        <dbReference type="ARBA" id="ARBA00023135"/>
    </source>
</evidence>
<dbReference type="GO" id="GO:0008312">
    <property type="term" value="F:7S RNA binding"/>
    <property type="evidence" value="ECO:0007669"/>
    <property type="project" value="InterPro"/>
</dbReference>
<proteinExistence type="inferred from homology"/>
<evidence type="ECO:0000259" key="10">
    <source>
        <dbReference type="PROSITE" id="PS00300"/>
    </source>
</evidence>
<dbReference type="Pfam" id="PF02881">
    <property type="entry name" value="SRP54_N"/>
    <property type="match status" value="1"/>
</dbReference>
<dbReference type="Pfam" id="PF02978">
    <property type="entry name" value="SRP_SPB"/>
    <property type="match status" value="1"/>
</dbReference>
<dbReference type="PROSITE" id="PS00300">
    <property type="entry name" value="SRP54"/>
    <property type="match status" value="1"/>
</dbReference>
<organism evidence="11">
    <name type="scientific">freshwater metagenome</name>
    <dbReference type="NCBI Taxonomy" id="449393"/>
    <lineage>
        <taxon>unclassified sequences</taxon>
        <taxon>metagenomes</taxon>
        <taxon>ecological metagenomes</taxon>
    </lineage>
</organism>
<feature type="region of interest" description="Disordered" evidence="9">
    <location>
        <begin position="422"/>
        <end position="501"/>
    </location>
</feature>
<dbReference type="PANTHER" id="PTHR11564:SF5">
    <property type="entry name" value="SIGNAL RECOGNITION PARTICLE SUBUNIT SRP54"/>
    <property type="match status" value="1"/>
</dbReference>
<keyword evidence="7" id="KW-0687">Ribonucleoprotein</keyword>
<dbReference type="InterPro" id="IPR003593">
    <property type="entry name" value="AAA+_ATPase"/>
</dbReference>
<feature type="compositionally biased region" description="Basic residues" evidence="9">
    <location>
        <begin position="431"/>
        <end position="444"/>
    </location>
</feature>
<dbReference type="NCBIfam" id="TIGR00959">
    <property type="entry name" value="ffh"/>
    <property type="match status" value="1"/>
</dbReference>
<reference evidence="11" key="1">
    <citation type="submission" date="2020-05" db="EMBL/GenBank/DDBJ databases">
        <authorList>
            <person name="Chiriac C."/>
            <person name="Salcher M."/>
            <person name="Ghai R."/>
            <person name="Kavagutti S V."/>
        </authorList>
    </citation>
    <scope>NUCLEOTIDE SEQUENCE</scope>
</reference>
<feature type="compositionally biased region" description="Gly residues" evidence="9">
    <location>
        <begin position="445"/>
        <end position="456"/>
    </location>
</feature>
<dbReference type="InterPro" id="IPR004780">
    <property type="entry name" value="SRP"/>
</dbReference>
<dbReference type="Gene3D" id="1.10.260.30">
    <property type="entry name" value="Signal recognition particle, SRP54 subunit, M-domain"/>
    <property type="match status" value="1"/>
</dbReference>
<dbReference type="InterPro" id="IPR036891">
    <property type="entry name" value="Signal_recog_part_SRP54_M_sf"/>
</dbReference>
<dbReference type="GO" id="GO:0005786">
    <property type="term" value="C:signal recognition particle, endoplasmic reticulum targeting"/>
    <property type="evidence" value="ECO:0007669"/>
    <property type="project" value="UniProtKB-KW"/>
</dbReference>
<dbReference type="SUPFAM" id="SSF52540">
    <property type="entry name" value="P-loop containing nucleoside triphosphate hydrolases"/>
    <property type="match status" value="1"/>
</dbReference>
<comment type="similarity">
    <text evidence="1">Belongs to the GTP-binding SRP family. SRP54 subfamily.</text>
</comment>
<evidence type="ECO:0000256" key="1">
    <source>
        <dbReference type="ARBA" id="ARBA00005450"/>
    </source>
</evidence>
<dbReference type="SMART" id="SM00963">
    <property type="entry name" value="SRP54_N"/>
    <property type="match status" value="1"/>
</dbReference>
<keyword evidence="5" id="KW-0342">GTP-binding</keyword>
<evidence type="ECO:0000313" key="11">
    <source>
        <dbReference type="EMBL" id="CAB4613641.1"/>
    </source>
</evidence>
<dbReference type="HAMAP" id="MF_00306">
    <property type="entry name" value="SRP54"/>
    <property type="match status" value="1"/>
</dbReference>
<dbReference type="EMBL" id="CAEZUP010000053">
    <property type="protein sequence ID" value="CAB4613641.1"/>
    <property type="molecule type" value="Genomic_DNA"/>
</dbReference>
<dbReference type="InterPro" id="IPR042101">
    <property type="entry name" value="SRP54_N_sf"/>
</dbReference>